<dbReference type="PANTHER" id="PTHR23169:SF25">
    <property type="entry name" value="MICROTUBULE-ACTIN CROSS-LINKING FACTOR 1, ISOFORMS 1_2_3_4_5"/>
    <property type="match status" value="1"/>
</dbReference>
<comment type="caution">
    <text evidence="1">The sequence shown here is derived from an EMBL/GenBank/DDBJ whole genome shotgun (WGS) entry which is preliminary data.</text>
</comment>
<dbReference type="SMART" id="SM00150">
    <property type="entry name" value="SPEC"/>
    <property type="match status" value="4"/>
</dbReference>
<dbReference type="PANTHER" id="PTHR23169">
    <property type="entry name" value="ENVOPLAKIN"/>
    <property type="match status" value="1"/>
</dbReference>
<dbReference type="InterPro" id="IPR018159">
    <property type="entry name" value="Spectrin/alpha-actinin"/>
</dbReference>
<accession>A0ABX0S5Z8</accession>
<evidence type="ECO:0000313" key="2">
    <source>
        <dbReference type="Proteomes" id="UP001165941"/>
    </source>
</evidence>
<dbReference type="CDD" id="cd00176">
    <property type="entry name" value="SPEC"/>
    <property type="match status" value="2"/>
</dbReference>
<reference evidence="1" key="1">
    <citation type="submission" date="2018-05" db="EMBL/GenBank/DDBJ databases">
        <authorList>
            <person name="Pedro S.L.S."/>
            <person name="Freitas R.C."/>
            <person name="Barreto A.S."/>
            <person name="Lima A.O.S."/>
        </authorList>
    </citation>
    <scope>NUCLEOTIDE SEQUENCE</scope>
    <source>
        <strain evidence="1">BP203</strain>
        <tissue evidence="1">Muscle</tissue>
    </source>
</reference>
<dbReference type="EMBL" id="PGGH01193974">
    <property type="protein sequence ID" value="NIG60534.1"/>
    <property type="molecule type" value="Genomic_DNA"/>
</dbReference>
<organism evidence="1 2">
    <name type="scientific">Pontoporia blainvillei</name>
    <name type="common">Franciscana</name>
    <name type="synonym">Delphinus blainvillei</name>
    <dbReference type="NCBI Taxonomy" id="48723"/>
    <lineage>
        <taxon>Eukaryota</taxon>
        <taxon>Metazoa</taxon>
        <taxon>Chordata</taxon>
        <taxon>Craniata</taxon>
        <taxon>Vertebrata</taxon>
        <taxon>Euteleostomi</taxon>
        <taxon>Mammalia</taxon>
        <taxon>Eutheria</taxon>
        <taxon>Laurasiatheria</taxon>
        <taxon>Artiodactyla</taxon>
        <taxon>Whippomorpha</taxon>
        <taxon>Cetacea</taxon>
        <taxon>Odontoceti</taxon>
        <taxon>Pontoporiidae</taxon>
        <taxon>Pontoporia</taxon>
    </lineage>
</organism>
<dbReference type="Pfam" id="PF00435">
    <property type="entry name" value="Spectrin"/>
    <property type="match status" value="3"/>
</dbReference>
<name>A0ABX0S5Z8_PONBL</name>
<sequence length="468" mass="54110">MFDWLDNTVIKLCTMPPVGTDLNTVKDQLNEMKEFKVEVYQQQIEMEKLNHQGELMLKKATDETDRDIIREPMTELKHLWENLGEKIAYRQFQHALEELMSWLTHTEELLDAQRPISGDPKVIEVELAKHHVLKNDVLAHQATVETVNKAGNELLESSAGDDASSLRSRLETMNQCWESVLQKTEEREQQLQSTLQQAQGFHSEIEDFLLELTRMETQLSASKPTGGLPETAREQLDTHMELYSQLKAKEETYNQLLDKGRLMLLSRDDSGSGSKTEQSVALLEQKWHVVSSKMEERKSKLEEALNLATEFQNSLQEFINWLTLAEQSLNIASPPSLILNTVLSQIEEHKVFANEVNAHRDQIIELDQTGNQLKFLSQKQDVVLIKNLLVSVQSRWEKVVQRSIERGRLLDDARKRAKQFHEAWKKLTDWLEDAESHLDSELEISNDPDKIKLQLSKHKVQQFIALRF</sequence>
<dbReference type="SUPFAM" id="SSF46966">
    <property type="entry name" value="Spectrin repeat"/>
    <property type="match status" value="5"/>
</dbReference>
<dbReference type="Proteomes" id="UP001165941">
    <property type="component" value="Unassembled WGS sequence"/>
</dbReference>
<evidence type="ECO:0000313" key="1">
    <source>
        <dbReference type="EMBL" id="NIG60534.1"/>
    </source>
</evidence>
<proteinExistence type="predicted"/>
<gene>
    <name evidence="1" type="ORF">BU61_8288</name>
</gene>
<dbReference type="Gene3D" id="1.20.58.60">
    <property type="match status" value="5"/>
</dbReference>
<dbReference type="InterPro" id="IPR043197">
    <property type="entry name" value="Plakin"/>
</dbReference>
<keyword evidence="2" id="KW-1185">Reference proteome</keyword>
<protein>
    <submittedName>
        <fullName evidence="1">Microtubule-actin cross-linking factor 1</fullName>
    </submittedName>
</protein>
<dbReference type="InterPro" id="IPR002017">
    <property type="entry name" value="Spectrin_repeat"/>
</dbReference>